<dbReference type="Gene3D" id="3.40.630.30">
    <property type="match status" value="1"/>
</dbReference>
<evidence type="ECO:0000313" key="3">
    <source>
        <dbReference type="Proteomes" id="UP001521222"/>
    </source>
</evidence>
<dbReference type="SUPFAM" id="SSF55729">
    <property type="entry name" value="Acyl-CoA N-acyltransferases (Nat)"/>
    <property type="match status" value="1"/>
</dbReference>
<evidence type="ECO:0000259" key="1">
    <source>
        <dbReference type="PROSITE" id="PS51186"/>
    </source>
</evidence>
<comment type="caution">
    <text evidence="2">The sequence shown here is derived from an EMBL/GenBank/DDBJ whole genome shotgun (WGS) entry which is preliminary data.</text>
</comment>
<keyword evidence="3" id="KW-1185">Reference proteome</keyword>
<feature type="domain" description="N-acetyltransferase" evidence="1">
    <location>
        <begin position="32"/>
        <end position="225"/>
    </location>
</feature>
<proteinExistence type="predicted"/>
<name>A0ABR3RNA3_9PLEO</name>
<sequence length="260" mass="29045">MAANNVSTTYKVIRVPKSSPRVVDLVNKFRTSKLLALETDPTSFLSQHAVESKLPLEVWSSRLSRDATILICVATDHISTVNGSAASDDEAALIEGEWVGFAAIRGPMKNEDYYVTPDMNLQMPEDPSTEARWHVYDLYTLPAHRGRGLAKQLVNACNATAVEYTKALSLRSDNSLKQARIRLFMNPKNTWLTKAYENLGFQASGKVTLEEGFRANALDESIPEDTRATEELEKMWHTRFGLAMEQVISIEGFAVWSNIC</sequence>
<dbReference type="Pfam" id="PF13508">
    <property type="entry name" value="Acetyltransf_7"/>
    <property type="match status" value="1"/>
</dbReference>
<reference evidence="2 3" key="1">
    <citation type="submission" date="2024-02" db="EMBL/GenBank/DDBJ databases">
        <title>De novo assembly and annotation of 12 fungi associated with fruit tree decline syndrome in Ontario, Canada.</title>
        <authorList>
            <person name="Sulman M."/>
            <person name="Ellouze W."/>
            <person name="Ilyukhin E."/>
        </authorList>
    </citation>
    <scope>NUCLEOTIDE SEQUENCE [LARGE SCALE GENOMIC DNA]</scope>
    <source>
        <strain evidence="2 3">M97-236</strain>
    </source>
</reference>
<dbReference type="CDD" id="cd04301">
    <property type="entry name" value="NAT_SF"/>
    <property type="match status" value="1"/>
</dbReference>
<protein>
    <recommendedName>
        <fullName evidence="1">N-acetyltransferase domain-containing protein</fullName>
    </recommendedName>
</protein>
<organism evidence="2 3">
    <name type="scientific">Nothophoma quercina</name>
    <dbReference type="NCBI Taxonomy" id="749835"/>
    <lineage>
        <taxon>Eukaryota</taxon>
        <taxon>Fungi</taxon>
        <taxon>Dikarya</taxon>
        <taxon>Ascomycota</taxon>
        <taxon>Pezizomycotina</taxon>
        <taxon>Dothideomycetes</taxon>
        <taxon>Pleosporomycetidae</taxon>
        <taxon>Pleosporales</taxon>
        <taxon>Pleosporineae</taxon>
        <taxon>Didymellaceae</taxon>
        <taxon>Nothophoma</taxon>
    </lineage>
</organism>
<accession>A0ABR3RNA3</accession>
<dbReference type="InterPro" id="IPR000182">
    <property type="entry name" value="GNAT_dom"/>
</dbReference>
<dbReference type="PROSITE" id="PS51186">
    <property type="entry name" value="GNAT"/>
    <property type="match status" value="1"/>
</dbReference>
<dbReference type="InterPro" id="IPR016181">
    <property type="entry name" value="Acyl_CoA_acyltransferase"/>
</dbReference>
<gene>
    <name evidence="2" type="ORF">SLS59_003035</name>
</gene>
<evidence type="ECO:0000313" key="2">
    <source>
        <dbReference type="EMBL" id="KAL1605914.1"/>
    </source>
</evidence>
<dbReference type="EMBL" id="JAKIXB020000008">
    <property type="protein sequence ID" value="KAL1605914.1"/>
    <property type="molecule type" value="Genomic_DNA"/>
</dbReference>
<dbReference type="Proteomes" id="UP001521222">
    <property type="component" value="Unassembled WGS sequence"/>
</dbReference>